<evidence type="ECO:0000256" key="2">
    <source>
        <dbReference type="SAM" id="Phobius"/>
    </source>
</evidence>
<accession>A0ABN7UD54</accession>
<organism evidence="3 4">
    <name type="scientific">Gigaspora margarita</name>
    <dbReference type="NCBI Taxonomy" id="4874"/>
    <lineage>
        <taxon>Eukaryota</taxon>
        <taxon>Fungi</taxon>
        <taxon>Fungi incertae sedis</taxon>
        <taxon>Mucoromycota</taxon>
        <taxon>Glomeromycotina</taxon>
        <taxon>Glomeromycetes</taxon>
        <taxon>Diversisporales</taxon>
        <taxon>Gigasporaceae</taxon>
        <taxon>Gigaspora</taxon>
    </lineage>
</organism>
<gene>
    <name evidence="3" type="ORF">GMARGA_LOCUS5301</name>
</gene>
<name>A0ABN7UD54_GIGMA</name>
<feature type="transmembrane region" description="Helical" evidence="2">
    <location>
        <begin position="82"/>
        <end position="99"/>
    </location>
</feature>
<dbReference type="Proteomes" id="UP000789901">
    <property type="component" value="Unassembled WGS sequence"/>
</dbReference>
<proteinExistence type="predicted"/>
<feature type="transmembrane region" description="Helical" evidence="2">
    <location>
        <begin position="46"/>
        <end position="70"/>
    </location>
</feature>
<comment type="caution">
    <text evidence="3">The sequence shown here is derived from an EMBL/GenBank/DDBJ whole genome shotgun (WGS) entry which is preliminary data.</text>
</comment>
<keyword evidence="4" id="KW-1185">Reference proteome</keyword>
<sequence length="113" mass="12559">MDLLRSQSDSNSAGQVITQDSTHQQPNVSRDLFSKNSKSYHITRAAAIRMVTFSLLFALINVFSCFAAIIKGVSIDKEPSSSDWVGATLGIYVFIIFGWPHNPQKVKQIWLNG</sequence>
<evidence type="ECO:0000256" key="1">
    <source>
        <dbReference type="SAM" id="MobiDB-lite"/>
    </source>
</evidence>
<keyword evidence="2" id="KW-0472">Membrane</keyword>
<evidence type="ECO:0000313" key="4">
    <source>
        <dbReference type="Proteomes" id="UP000789901"/>
    </source>
</evidence>
<evidence type="ECO:0000313" key="3">
    <source>
        <dbReference type="EMBL" id="CAG8567064.1"/>
    </source>
</evidence>
<reference evidence="3 4" key="1">
    <citation type="submission" date="2021-06" db="EMBL/GenBank/DDBJ databases">
        <authorList>
            <person name="Kallberg Y."/>
            <person name="Tangrot J."/>
            <person name="Rosling A."/>
        </authorList>
    </citation>
    <scope>NUCLEOTIDE SEQUENCE [LARGE SCALE GENOMIC DNA]</scope>
    <source>
        <strain evidence="3 4">120-4 pot B 10/14</strain>
    </source>
</reference>
<feature type="region of interest" description="Disordered" evidence="1">
    <location>
        <begin position="1"/>
        <end position="29"/>
    </location>
</feature>
<dbReference type="EMBL" id="CAJVQB010002229">
    <property type="protein sequence ID" value="CAG8567064.1"/>
    <property type="molecule type" value="Genomic_DNA"/>
</dbReference>
<protein>
    <submittedName>
        <fullName evidence="3">10748_t:CDS:1</fullName>
    </submittedName>
</protein>
<keyword evidence="2" id="KW-0812">Transmembrane</keyword>
<keyword evidence="2" id="KW-1133">Transmembrane helix</keyword>